<proteinExistence type="inferred from homology"/>
<evidence type="ECO:0000259" key="2">
    <source>
        <dbReference type="PROSITE" id="PS50879"/>
    </source>
</evidence>
<dbReference type="Gene3D" id="3.40.970.10">
    <property type="entry name" value="Ribonuclease H1, N-terminal domain"/>
    <property type="match status" value="1"/>
</dbReference>
<keyword evidence="1" id="KW-0479">Metal-binding</keyword>
<name>A0ABT1YKX8_9BACL</name>
<dbReference type="InterPro" id="IPR036397">
    <property type="entry name" value="RNaseH_sf"/>
</dbReference>
<protein>
    <recommendedName>
        <fullName evidence="1">Ribonuclease H</fullName>
        <ecNumber evidence="1">3.1.26.4</ecNumber>
    </recommendedName>
</protein>
<dbReference type="InterPro" id="IPR012337">
    <property type="entry name" value="RNaseH-like_sf"/>
</dbReference>
<dbReference type="Gene3D" id="3.30.420.10">
    <property type="entry name" value="Ribonuclease H-like superfamily/Ribonuclease H"/>
    <property type="match status" value="1"/>
</dbReference>
<evidence type="ECO:0000256" key="1">
    <source>
        <dbReference type="PIRNR" id="PIRNR037839"/>
    </source>
</evidence>
<dbReference type="EMBL" id="JANQBD010000016">
    <property type="protein sequence ID" value="MCR8633836.1"/>
    <property type="molecule type" value="Genomic_DNA"/>
</dbReference>
<comment type="similarity">
    <text evidence="1">Belongs to the RNase H family.</text>
</comment>
<gene>
    <name evidence="3" type="ORF">NV381_21855</name>
</gene>
<dbReference type="NCBIfam" id="NF046109">
    <property type="entry name" value="RNaseH_Halikb"/>
    <property type="match status" value="1"/>
</dbReference>
<dbReference type="SUPFAM" id="SSF55658">
    <property type="entry name" value="L9 N-domain-like"/>
    <property type="match status" value="1"/>
</dbReference>
<sequence>MAKQKYYVVWEGKVPGIYTSWAECQVQTNGYPQARFKAYESEAEAKAALSRGWKASFAGAAKSAASSSAGGGSAKSGAAKGAAGKSAAGLNGALPSEVVLDSISVDVGSKGNPGIVEYKGVDTRTGEIIFQHPPISKGTNNLGEFLAVVHALAYLKQKGSSMTIYSDSVTAMSWIRKKEVSTNLPRDASTEEIWTLVDRALAWLHNNTYSNKIIKWDTKAWGEIKADYGRK</sequence>
<keyword evidence="1" id="KW-0378">Hydrolase</keyword>
<dbReference type="Pfam" id="PF01693">
    <property type="entry name" value="Cauli_VI"/>
    <property type="match status" value="1"/>
</dbReference>
<keyword evidence="1" id="KW-0963">Cytoplasm</keyword>
<dbReference type="RefSeq" id="WP_258215402.1">
    <property type="nucleotide sequence ID" value="NZ_JANQBD010000016.1"/>
</dbReference>
<comment type="catalytic activity">
    <reaction evidence="1">
        <text>Endonucleolytic cleavage to 5'-phosphomonoester.</text>
        <dbReference type="EC" id="3.1.26.4"/>
    </reaction>
</comment>
<dbReference type="InterPro" id="IPR037056">
    <property type="entry name" value="RNase_H1_N_sf"/>
</dbReference>
<comment type="caution">
    <text evidence="3">The sequence shown here is derived from an EMBL/GenBank/DDBJ whole genome shotgun (WGS) entry which is preliminary data.</text>
</comment>
<dbReference type="Proteomes" id="UP001300012">
    <property type="component" value="Unassembled WGS sequence"/>
</dbReference>
<comment type="subcellular location">
    <subcellularLocation>
        <location evidence="1">Cytoplasm</location>
    </subcellularLocation>
</comment>
<dbReference type="PIRSF" id="PIRSF037839">
    <property type="entry name" value="Ribonuclease_H"/>
    <property type="match status" value="1"/>
</dbReference>
<dbReference type="EC" id="3.1.26.4" evidence="1"/>
<organism evidence="3 4">
    <name type="scientific">Paenibacillus radicis</name>
    <name type="common">ex Xue et al. 2023</name>
    <dbReference type="NCBI Taxonomy" id="2972489"/>
    <lineage>
        <taxon>Bacteria</taxon>
        <taxon>Bacillati</taxon>
        <taxon>Bacillota</taxon>
        <taxon>Bacilli</taxon>
        <taxon>Bacillales</taxon>
        <taxon>Paenibacillaceae</taxon>
        <taxon>Paenibacillus</taxon>
    </lineage>
</organism>
<evidence type="ECO:0000313" key="3">
    <source>
        <dbReference type="EMBL" id="MCR8633836.1"/>
    </source>
</evidence>
<keyword evidence="1" id="KW-0540">Nuclease</keyword>
<evidence type="ECO:0000313" key="4">
    <source>
        <dbReference type="Proteomes" id="UP001300012"/>
    </source>
</evidence>
<dbReference type="InterPro" id="IPR009027">
    <property type="entry name" value="Ribosomal_bL9/RNase_H1_N"/>
</dbReference>
<feature type="domain" description="RNase H type-1" evidence="2">
    <location>
        <begin position="97"/>
        <end position="231"/>
    </location>
</feature>
<dbReference type="InterPro" id="IPR011320">
    <property type="entry name" value="RNase_H1_N"/>
</dbReference>
<dbReference type="InterPro" id="IPR002156">
    <property type="entry name" value="RNaseH_domain"/>
</dbReference>
<accession>A0ABT1YKX8</accession>
<dbReference type="SUPFAM" id="SSF53098">
    <property type="entry name" value="Ribonuclease H-like"/>
    <property type="match status" value="1"/>
</dbReference>
<comment type="function">
    <text evidence="1">Endonuclease that specifically degrades the RNA of RNA-DNA hybrids.</text>
</comment>
<keyword evidence="1" id="KW-0460">Magnesium</keyword>
<keyword evidence="4" id="KW-1185">Reference proteome</keyword>
<dbReference type="PROSITE" id="PS50879">
    <property type="entry name" value="RNASE_H_1"/>
    <property type="match status" value="1"/>
</dbReference>
<dbReference type="InterPro" id="IPR017290">
    <property type="entry name" value="RNase_H_bac"/>
</dbReference>
<keyword evidence="1" id="KW-0255">Endonuclease</keyword>
<reference evidence="3 4" key="1">
    <citation type="submission" date="2022-08" db="EMBL/GenBank/DDBJ databases">
        <title>Paenibacillus endoradicis sp. nov., Paenibacillus radicibacter sp. nov and Paenibacillus pararadicis sp. nov., three cold-adapted plant growth-promoting bacteria isolated from root of Larix gmelinii in Great Khingan.</title>
        <authorList>
            <person name="Xue H."/>
        </authorList>
    </citation>
    <scope>NUCLEOTIDE SEQUENCE [LARGE SCALE GENOMIC DNA]</scope>
    <source>
        <strain evidence="3 4">N5-1-1-5</strain>
    </source>
</reference>